<dbReference type="EMBL" id="BLAB01000001">
    <property type="protein sequence ID" value="GER94731.1"/>
    <property type="molecule type" value="Genomic_DNA"/>
</dbReference>
<dbReference type="InterPro" id="IPR036411">
    <property type="entry name" value="TorD-like_sf"/>
</dbReference>
<gene>
    <name evidence="2" type="ORF">A45J_2495</name>
</gene>
<evidence type="ECO:0000313" key="2">
    <source>
        <dbReference type="EMBL" id="GER94731.1"/>
    </source>
</evidence>
<name>A0A5J4L776_9ZZZZ</name>
<dbReference type="InterPro" id="IPR020945">
    <property type="entry name" value="DMSO/NO3_reduct_chaperone"/>
</dbReference>
<dbReference type="AlphaFoldDB" id="A0A5J4L776"/>
<dbReference type="PANTHER" id="PTHR34227:SF1">
    <property type="entry name" value="DIMETHYL SULFOXIDE REDUCTASE CHAPERONE-RELATED"/>
    <property type="match status" value="1"/>
</dbReference>
<evidence type="ECO:0000256" key="1">
    <source>
        <dbReference type="ARBA" id="ARBA00023186"/>
    </source>
</evidence>
<protein>
    <submittedName>
        <fullName evidence="2">Molecular chaperone TorD</fullName>
    </submittedName>
</protein>
<proteinExistence type="predicted"/>
<organism evidence="2">
    <name type="scientific">hot springs metagenome</name>
    <dbReference type="NCBI Taxonomy" id="433727"/>
    <lineage>
        <taxon>unclassified sequences</taxon>
        <taxon>metagenomes</taxon>
        <taxon>ecological metagenomes</taxon>
    </lineage>
</organism>
<accession>A0A5J4L776</accession>
<sequence>MHINELILNEKVRGDCYRLLSACFYQPDKSLFMQENLLRNLVEALKRVCPPASVFAEKMEGSIVRYTDEDLLIDYAKLFVGPNELIAPPYGSVYLDRERRVMGDSTLKTMELYREAGLVISDDFKELPDHVAIELEFMYYLVFKEVEALEKSDMDTAHKFIKMQQEFLNSFLGLWINPFCEKIKEGTDNKFYHSLAECVSVFIMNSTIPYEIMNEKAQGVLN</sequence>
<dbReference type="InterPro" id="IPR050289">
    <property type="entry name" value="TorD/DmsD_chaperones"/>
</dbReference>
<dbReference type="Gene3D" id="1.10.3480.10">
    <property type="entry name" value="TorD-like"/>
    <property type="match status" value="1"/>
</dbReference>
<reference evidence="2" key="1">
    <citation type="submission" date="2019-10" db="EMBL/GenBank/DDBJ databases">
        <title>Metagenomic sequencing of thiosulfate-disproportionating enrichment culture.</title>
        <authorList>
            <person name="Umezawa K."/>
            <person name="Kojima H."/>
            <person name="Fukui M."/>
        </authorList>
    </citation>
    <scope>NUCLEOTIDE SEQUENCE</scope>
    <source>
        <strain evidence="2">45J</strain>
    </source>
</reference>
<keyword evidence="1" id="KW-0143">Chaperone</keyword>
<comment type="caution">
    <text evidence="2">The sequence shown here is derived from an EMBL/GenBank/DDBJ whole genome shotgun (WGS) entry which is preliminary data.</text>
</comment>
<dbReference type="SUPFAM" id="SSF89155">
    <property type="entry name" value="TorD-like"/>
    <property type="match status" value="1"/>
</dbReference>
<dbReference type="PANTHER" id="PTHR34227">
    <property type="entry name" value="CHAPERONE PROTEIN YCDY"/>
    <property type="match status" value="1"/>
</dbReference>
<dbReference type="Pfam" id="PF02613">
    <property type="entry name" value="Nitrate_red_del"/>
    <property type="match status" value="1"/>
</dbReference>